<evidence type="ECO:0000256" key="8">
    <source>
        <dbReference type="HAMAP-Rule" id="MF_00092"/>
    </source>
</evidence>
<dbReference type="Pfam" id="PF00488">
    <property type="entry name" value="MutS_V"/>
    <property type="match status" value="1"/>
</dbReference>
<evidence type="ECO:0000313" key="12">
    <source>
        <dbReference type="EMBL" id="HIU43477.1"/>
    </source>
</evidence>
<dbReference type="SUPFAM" id="SSF48334">
    <property type="entry name" value="DNA repair protein MutS, domain III"/>
    <property type="match status" value="1"/>
</dbReference>
<dbReference type="FunFam" id="3.40.50.300:FF:000830">
    <property type="entry name" value="Endonuclease MutS2"/>
    <property type="match status" value="1"/>
</dbReference>
<dbReference type="InterPro" id="IPR000432">
    <property type="entry name" value="DNA_mismatch_repair_MutS_C"/>
</dbReference>
<feature type="region of interest" description="Disordered" evidence="10">
    <location>
        <begin position="691"/>
        <end position="716"/>
    </location>
</feature>
<comment type="function">
    <text evidence="8">Acts as a ribosome collision sensor, splitting the ribosome into its 2 subunits. Detects stalled/collided 70S ribosomes which it binds and splits by an ATP-hydrolysis driven conformational change. Acts upstream of the ribosome quality control system (RQC), a ribosome-associated complex that mediates the extraction of incompletely synthesized nascent chains from stalled ribosomes and their subsequent degradation. Probably generates substrates for RQC.</text>
</comment>
<reference evidence="12" key="2">
    <citation type="journal article" date="2021" name="PeerJ">
        <title>Extensive microbial diversity within the chicken gut microbiome revealed by metagenomics and culture.</title>
        <authorList>
            <person name="Gilroy R."/>
            <person name="Ravi A."/>
            <person name="Getino M."/>
            <person name="Pursley I."/>
            <person name="Horton D.L."/>
            <person name="Alikhan N.F."/>
            <person name="Baker D."/>
            <person name="Gharbi K."/>
            <person name="Hall N."/>
            <person name="Watson M."/>
            <person name="Adriaenssens E.M."/>
            <person name="Foster-Nyarko E."/>
            <person name="Jarju S."/>
            <person name="Secka A."/>
            <person name="Antonio M."/>
            <person name="Oren A."/>
            <person name="Chaudhuri R.R."/>
            <person name="La Ragione R."/>
            <person name="Hildebrand F."/>
            <person name="Pallen M.J."/>
        </authorList>
    </citation>
    <scope>NUCLEOTIDE SEQUENCE</scope>
    <source>
        <strain evidence="12">CHK191-8634</strain>
    </source>
</reference>
<dbReference type="GO" id="GO:0004519">
    <property type="term" value="F:endonuclease activity"/>
    <property type="evidence" value="ECO:0007669"/>
    <property type="project" value="UniProtKB-UniRule"/>
</dbReference>
<dbReference type="GO" id="GO:0043023">
    <property type="term" value="F:ribosomal large subunit binding"/>
    <property type="evidence" value="ECO:0007669"/>
    <property type="project" value="UniProtKB-UniRule"/>
</dbReference>
<dbReference type="GO" id="GO:0005524">
    <property type="term" value="F:ATP binding"/>
    <property type="evidence" value="ECO:0007669"/>
    <property type="project" value="UniProtKB-UniRule"/>
</dbReference>
<evidence type="ECO:0000256" key="10">
    <source>
        <dbReference type="SAM" id="MobiDB-lite"/>
    </source>
</evidence>
<organism evidence="12 13">
    <name type="scientific">Candidatus Ventrousia excrementavium</name>
    <dbReference type="NCBI Taxonomy" id="2840961"/>
    <lineage>
        <taxon>Bacteria</taxon>
        <taxon>Bacillati</taxon>
        <taxon>Bacillota</taxon>
        <taxon>Clostridia</taxon>
        <taxon>Eubacteriales</taxon>
        <taxon>Clostridiaceae</taxon>
        <taxon>Clostridiaceae incertae sedis</taxon>
        <taxon>Candidatus Ventrousia</taxon>
    </lineage>
</organism>
<dbReference type="InterPro" id="IPR002625">
    <property type="entry name" value="Smr_dom"/>
</dbReference>
<dbReference type="SMART" id="SM00463">
    <property type="entry name" value="SMR"/>
    <property type="match status" value="1"/>
</dbReference>
<keyword evidence="7 8" id="KW-0238">DNA-binding</keyword>
<evidence type="ECO:0000256" key="4">
    <source>
        <dbReference type="ARBA" id="ARBA00022801"/>
    </source>
</evidence>
<dbReference type="SUPFAM" id="SSF52540">
    <property type="entry name" value="P-loop containing nucleoside triphosphate hydrolases"/>
    <property type="match status" value="1"/>
</dbReference>
<dbReference type="InterPro" id="IPR005747">
    <property type="entry name" value="MutS2"/>
</dbReference>
<feature type="coiled-coil region" evidence="9">
    <location>
        <begin position="515"/>
        <end position="556"/>
    </location>
</feature>
<proteinExistence type="inferred from homology"/>
<dbReference type="GO" id="GO:0045910">
    <property type="term" value="P:negative regulation of DNA recombination"/>
    <property type="evidence" value="ECO:0007669"/>
    <property type="project" value="InterPro"/>
</dbReference>
<feature type="domain" description="Smr" evidence="11">
    <location>
        <begin position="717"/>
        <end position="792"/>
    </location>
</feature>
<sequence length="792" mass="86244">MTLQEKSLRTLELHKVLELLAEQTQTDLARERALSLRPETVLSRCELLQQQCADAVHLMGLFGSPSFDGVRDLSGALSRADMGGVLNMAELLAVARLLRAARTTRGYLENHREGKTSLDELFSSLSGNKYLEDKITTSIISEEEIADSASSELNDIRRQMRVASSRVRETLNRITSSPTYQKMLQDSLVTIRSGRYVVPVKAEYRSAFGGLVHDVSSSGVTLFIEPTAVVDLNNSIRVLAGKEQQEIERILAALSAEVAACAGAMQRDYETLCALDFIFARGKLAYKMKALRPRLSDSGKTVLHRARHPLLDIEKAVPIDFEIGGKCDTVIITGPNTGGKTVSIKTVGLLTVMAQCGLQIPAGEDSVVRLRTSVLADIGDEQSIEQSLSTFSSHMVNIVDILHAADSGALVLLDELGAGTDPVEGAALAMAIIEELRRRGSAVIATTHYAELKMYALETDGVENASCEFDVQTLRPTYRLVFGIPGKSNAFAIASRLGLDDAVIESANSRIGAESKRFEEVISQLEEKRQELEHRLASAERDRAKAAEAERTARERLSTLEGEREKLIMDAKLKAQEILNNARATSEYVLTEARRLRQQAEEGKDPNLAAARAAFRGQISDAERLTTLEKAKKKAIPPPRPLRAGDTVELLATKTRATVLETPAPGGNVRVQAGIMKITVRPDEIQFIEESRPKPVQAPKSTAGGRVPRPEGQGASLDLRGMTAEEAIMELGRFIDGAVRMHLPAVTIIHGKGTGVLRRAVQAELKGMPQVKSYRLGVYGEGEDGVTIATLE</sequence>
<dbReference type="PIRSF" id="PIRSF005814">
    <property type="entry name" value="MutS_YshD"/>
    <property type="match status" value="1"/>
</dbReference>
<evidence type="ECO:0000256" key="2">
    <source>
        <dbReference type="ARBA" id="ARBA00022730"/>
    </source>
</evidence>
<dbReference type="CDD" id="cd06503">
    <property type="entry name" value="ATP-synt_Fo_b"/>
    <property type="match status" value="1"/>
</dbReference>
<dbReference type="InterPro" id="IPR046893">
    <property type="entry name" value="MSSS"/>
</dbReference>
<keyword evidence="8 12" id="KW-0255">Endonuclease</keyword>
<evidence type="ECO:0000256" key="3">
    <source>
        <dbReference type="ARBA" id="ARBA00022741"/>
    </source>
</evidence>
<dbReference type="GO" id="GO:0019843">
    <property type="term" value="F:rRNA binding"/>
    <property type="evidence" value="ECO:0007669"/>
    <property type="project" value="UniProtKB-UniRule"/>
</dbReference>
<evidence type="ECO:0000313" key="13">
    <source>
        <dbReference type="Proteomes" id="UP000824073"/>
    </source>
</evidence>
<dbReference type="InterPro" id="IPR045076">
    <property type="entry name" value="MutS"/>
</dbReference>
<dbReference type="CDD" id="cd03280">
    <property type="entry name" value="ABC_MutS2"/>
    <property type="match status" value="1"/>
</dbReference>
<reference evidence="12" key="1">
    <citation type="submission" date="2020-10" db="EMBL/GenBank/DDBJ databases">
        <authorList>
            <person name="Gilroy R."/>
        </authorList>
    </citation>
    <scope>NUCLEOTIDE SEQUENCE</scope>
    <source>
        <strain evidence="12">CHK191-8634</strain>
    </source>
</reference>
<dbReference type="PANTHER" id="PTHR48466:SF2">
    <property type="entry name" value="OS10G0509000 PROTEIN"/>
    <property type="match status" value="1"/>
</dbReference>
<dbReference type="Pfam" id="PF01713">
    <property type="entry name" value="Smr"/>
    <property type="match status" value="1"/>
</dbReference>
<dbReference type="Gene3D" id="3.30.1370.110">
    <property type="match status" value="1"/>
</dbReference>
<evidence type="ECO:0000256" key="5">
    <source>
        <dbReference type="ARBA" id="ARBA00022840"/>
    </source>
</evidence>
<dbReference type="GO" id="GO:0140664">
    <property type="term" value="F:ATP-dependent DNA damage sensor activity"/>
    <property type="evidence" value="ECO:0007669"/>
    <property type="project" value="InterPro"/>
</dbReference>
<dbReference type="GO" id="GO:0006298">
    <property type="term" value="P:mismatch repair"/>
    <property type="evidence" value="ECO:0007669"/>
    <property type="project" value="InterPro"/>
</dbReference>
<evidence type="ECO:0000256" key="9">
    <source>
        <dbReference type="SAM" id="Coils"/>
    </source>
</evidence>
<dbReference type="InterPro" id="IPR027417">
    <property type="entry name" value="P-loop_NTPase"/>
</dbReference>
<keyword evidence="2 8" id="KW-0699">rRNA-binding</keyword>
<dbReference type="Proteomes" id="UP000824073">
    <property type="component" value="Unassembled WGS sequence"/>
</dbReference>
<dbReference type="PANTHER" id="PTHR48466">
    <property type="entry name" value="OS10G0509000 PROTEIN-RELATED"/>
    <property type="match status" value="1"/>
</dbReference>
<name>A0A9D1IWL6_9CLOT</name>
<comment type="caution">
    <text evidence="12">The sequence shown here is derived from an EMBL/GenBank/DDBJ whole genome shotgun (WGS) entry which is preliminary data.</text>
</comment>
<evidence type="ECO:0000256" key="6">
    <source>
        <dbReference type="ARBA" id="ARBA00022884"/>
    </source>
</evidence>
<dbReference type="GO" id="GO:0072344">
    <property type="term" value="P:rescue of stalled ribosome"/>
    <property type="evidence" value="ECO:0007669"/>
    <property type="project" value="UniProtKB-UniRule"/>
</dbReference>
<dbReference type="GO" id="GO:0030983">
    <property type="term" value="F:mismatched DNA binding"/>
    <property type="evidence" value="ECO:0007669"/>
    <property type="project" value="InterPro"/>
</dbReference>
<dbReference type="EC" id="3.6.4.-" evidence="8"/>
<keyword evidence="5 8" id="KW-0067">ATP-binding</keyword>
<dbReference type="PROSITE" id="PS00486">
    <property type="entry name" value="DNA_MISMATCH_REPAIR_2"/>
    <property type="match status" value="1"/>
</dbReference>
<dbReference type="HAMAP" id="MF_00092">
    <property type="entry name" value="MutS2"/>
    <property type="match status" value="1"/>
</dbReference>
<dbReference type="GO" id="GO:0016887">
    <property type="term" value="F:ATP hydrolysis activity"/>
    <property type="evidence" value="ECO:0007669"/>
    <property type="project" value="InterPro"/>
</dbReference>
<dbReference type="NCBIfam" id="TIGR01069">
    <property type="entry name" value="mutS2"/>
    <property type="match status" value="1"/>
</dbReference>
<dbReference type="AlphaFoldDB" id="A0A9D1IWL6"/>
<keyword evidence="9" id="KW-0175">Coiled coil</keyword>
<keyword evidence="1 8" id="KW-0540">Nuclease</keyword>
<comment type="function">
    <text evidence="8">Endonuclease that is involved in the suppression of homologous recombination and thus may have a key role in the control of bacterial genetic diversity.</text>
</comment>
<dbReference type="PROSITE" id="PS50828">
    <property type="entry name" value="SMR"/>
    <property type="match status" value="1"/>
</dbReference>
<evidence type="ECO:0000256" key="7">
    <source>
        <dbReference type="ARBA" id="ARBA00023125"/>
    </source>
</evidence>
<dbReference type="InterPro" id="IPR007696">
    <property type="entry name" value="DNA_mismatch_repair_MutS_core"/>
</dbReference>
<dbReference type="SMART" id="SM00533">
    <property type="entry name" value="MUTSd"/>
    <property type="match status" value="1"/>
</dbReference>
<feature type="binding site" evidence="8">
    <location>
        <begin position="334"/>
        <end position="341"/>
    </location>
    <ligand>
        <name>ATP</name>
        <dbReference type="ChEBI" id="CHEBI:30616"/>
    </ligand>
</feature>
<dbReference type="InterPro" id="IPR036187">
    <property type="entry name" value="DNA_mismatch_repair_MutS_sf"/>
</dbReference>
<dbReference type="EMBL" id="DVMR01000035">
    <property type="protein sequence ID" value="HIU43477.1"/>
    <property type="molecule type" value="Genomic_DNA"/>
</dbReference>
<dbReference type="InterPro" id="IPR036063">
    <property type="entry name" value="Smr_dom_sf"/>
</dbReference>
<evidence type="ECO:0000256" key="1">
    <source>
        <dbReference type="ARBA" id="ARBA00022722"/>
    </source>
</evidence>
<evidence type="ECO:0000259" key="11">
    <source>
        <dbReference type="PROSITE" id="PS50828"/>
    </source>
</evidence>
<keyword evidence="3 8" id="KW-0547">Nucleotide-binding</keyword>
<keyword evidence="4 8" id="KW-0378">Hydrolase</keyword>
<protein>
    <recommendedName>
        <fullName evidence="8">Endonuclease MutS2</fullName>
        <ecNumber evidence="8">3.1.-.-</ecNumber>
    </recommendedName>
    <alternativeName>
        <fullName evidence="8">Ribosome-associated protein quality control-upstream factor</fullName>
        <shortName evidence="8">RQC-upstream factor</shortName>
        <shortName evidence="8">RqcU</shortName>
        <ecNumber evidence="8">3.6.4.-</ecNumber>
    </alternativeName>
</protein>
<keyword evidence="6 8" id="KW-0694">RNA-binding</keyword>
<dbReference type="Pfam" id="PF20297">
    <property type="entry name" value="MSSS"/>
    <property type="match status" value="1"/>
</dbReference>
<comment type="subunit">
    <text evidence="8">Homodimer. Binds to stalled ribosomes, contacting rRNA.</text>
</comment>
<comment type="similarity">
    <text evidence="8">Belongs to the DNA mismatch repair MutS family. MutS2 subfamily.</text>
</comment>
<dbReference type="SUPFAM" id="SSF160443">
    <property type="entry name" value="SMR domain-like"/>
    <property type="match status" value="1"/>
</dbReference>
<dbReference type="SMART" id="SM00534">
    <property type="entry name" value="MUTSac"/>
    <property type="match status" value="1"/>
</dbReference>
<dbReference type="Gene3D" id="3.40.50.300">
    <property type="entry name" value="P-loop containing nucleotide triphosphate hydrolases"/>
    <property type="match status" value="1"/>
</dbReference>
<gene>
    <name evidence="8" type="primary">mutS2</name>
    <name evidence="8" type="synonym">rqcU</name>
    <name evidence="12" type="ORF">IAB67_04185</name>
</gene>
<accession>A0A9D1IWL6</accession>
<dbReference type="EC" id="3.1.-.-" evidence="8"/>